<accession>A0A4Z2IUB4</accession>
<sequence>MSSRWHSDVRPSATLPFDVPSVTTAALICILDRFLTEAAGCRSLLPAAGQRLYIENAFILCGSHSRKPGKKSTDVPFYVRTIPAWDRCTLGIALRNQHKCQAVVLFLSCVGPGPWALSEPGWQRAERRLTGCRLDLLAAGASGSEPAAHCRLPSAC</sequence>
<keyword evidence="2" id="KW-1185">Reference proteome</keyword>
<protein>
    <submittedName>
        <fullName evidence="1">Uncharacterized protein</fullName>
    </submittedName>
</protein>
<dbReference type="AlphaFoldDB" id="A0A4Z2IUB4"/>
<proteinExistence type="predicted"/>
<gene>
    <name evidence="1" type="ORF">EYF80_008277</name>
</gene>
<organism evidence="1 2">
    <name type="scientific">Liparis tanakae</name>
    <name type="common">Tanaka's snailfish</name>
    <dbReference type="NCBI Taxonomy" id="230148"/>
    <lineage>
        <taxon>Eukaryota</taxon>
        <taxon>Metazoa</taxon>
        <taxon>Chordata</taxon>
        <taxon>Craniata</taxon>
        <taxon>Vertebrata</taxon>
        <taxon>Euteleostomi</taxon>
        <taxon>Actinopterygii</taxon>
        <taxon>Neopterygii</taxon>
        <taxon>Teleostei</taxon>
        <taxon>Neoteleostei</taxon>
        <taxon>Acanthomorphata</taxon>
        <taxon>Eupercaria</taxon>
        <taxon>Perciformes</taxon>
        <taxon>Cottioidei</taxon>
        <taxon>Cottales</taxon>
        <taxon>Liparidae</taxon>
        <taxon>Liparis</taxon>
    </lineage>
</organism>
<name>A0A4Z2IUB4_9TELE</name>
<dbReference type="Proteomes" id="UP000314294">
    <property type="component" value="Unassembled WGS sequence"/>
</dbReference>
<dbReference type="EMBL" id="SRLO01000046">
    <property type="protein sequence ID" value="TNN81505.1"/>
    <property type="molecule type" value="Genomic_DNA"/>
</dbReference>
<evidence type="ECO:0000313" key="2">
    <source>
        <dbReference type="Proteomes" id="UP000314294"/>
    </source>
</evidence>
<comment type="caution">
    <text evidence="1">The sequence shown here is derived from an EMBL/GenBank/DDBJ whole genome shotgun (WGS) entry which is preliminary data.</text>
</comment>
<reference evidence="1 2" key="1">
    <citation type="submission" date="2019-03" db="EMBL/GenBank/DDBJ databases">
        <title>First draft genome of Liparis tanakae, snailfish: a comprehensive survey of snailfish specific genes.</title>
        <authorList>
            <person name="Kim W."/>
            <person name="Song I."/>
            <person name="Jeong J.-H."/>
            <person name="Kim D."/>
            <person name="Kim S."/>
            <person name="Ryu S."/>
            <person name="Song J.Y."/>
            <person name="Lee S.K."/>
        </authorList>
    </citation>
    <scope>NUCLEOTIDE SEQUENCE [LARGE SCALE GENOMIC DNA]</scope>
    <source>
        <tissue evidence="1">Muscle</tissue>
    </source>
</reference>
<evidence type="ECO:0000313" key="1">
    <source>
        <dbReference type="EMBL" id="TNN81505.1"/>
    </source>
</evidence>